<proteinExistence type="predicted"/>
<gene>
    <name evidence="2" type="ORF">CUR83_08635</name>
</gene>
<dbReference type="EMBL" id="PGFT01000001">
    <property type="protein sequence ID" value="MDH4905119.1"/>
    <property type="molecule type" value="Genomic_DNA"/>
</dbReference>
<evidence type="ECO:0000259" key="1">
    <source>
        <dbReference type="Pfam" id="PF04970"/>
    </source>
</evidence>
<accession>A0ABT6ITG2</accession>
<feature type="domain" description="LRAT" evidence="1">
    <location>
        <begin position="21"/>
        <end position="49"/>
    </location>
</feature>
<name>A0ABT6ITG2_9GAMM</name>
<dbReference type="Pfam" id="PF04970">
    <property type="entry name" value="LRAT"/>
    <property type="match status" value="1"/>
</dbReference>
<protein>
    <recommendedName>
        <fullName evidence="1">LRAT domain-containing protein</fullName>
    </recommendedName>
</protein>
<dbReference type="Gene3D" id="3.90.1720.10">
    <property type="entry name" value="endopeptidase domain like (from Nostoc punctiforme)"/>
    <property type="match status" value="1"/>
</dbReference>
<evidence type="ECO:0000313" key="2">
    <source>
        <dbReference type="EMBL" id="MDH4905119.1"/>
    </source>
</evidence>
<keyword evidence="3" id="KW-1185">Reference proteome</keyword>
<reference evidence="2 3" key="1">
    <citation type="submission" date="2017-11" db="EMBL/GenBank/DDBJ databases">
        <title>Whole genome sequencing of Psychrobacter pocilloporae S6-60T(=JCM 31058T=LMG 29157T).</title>
        <authorList>
            <person name="Das S.K."/>
        </authorList>
    </citation>
    <scope>NUCLEOTIDE SEQUENCE [LARGE SCALE GENOMIC DNA]</scope>
    <source>
        <strain evidence="2 3">S6-60</strain>
    </source>
</reference>
<organism evidence="2 3">
    <name type="scientific">Psychrobacter pocilloporae</name>
    <dbReference type="NCBI Taxonomy" id="1775882"/>
    <lineage>
        <taxon>Bacteria</taxon>
        <taxon>Pseudomonadati</taxon>
        <taxon>Pseudomonadota</taxon>
        <taxon>Gammaproteobacteria</taxon>
        <taxon>Moraxellales</taxon>
        <taxon>Moraxellaceae</taxon>
        <taxon>Psychrobacter</taxon>
    </lineage>
</organism>
<dbReference type="Proteomes" id="UP001243298">
    <property type="component" value="Unassembled WGS sequence"/>
</dbReference>
<dbReference type="InterPro" id="IPR007053">
    <property type="entry name" value="LRAT_dom"/>
</dbReference>
<evidence type="ECO:0000313" key="3">
    <source>
        <dbReference type="Proteomes" id="UP001243298"/>
    </source>
</evidence>
<sequence>MINLTVSMTSEVAMSFFNRELTVGDHLVTKRLGYTHHGIYLGRDKVILTHAVKSVEPNLGDFNYAA</sequence>
<comment type="caution">
    <text evidence="2">The sequence shown here is derived from an EMBL/GenBank/DDBJ whole genome shotgun (WGS) entry which is preliminary data.</text>
</comment>